<protein>
    <submittedName>
        <fullName evidence="2">Reductive dehalogenase membrane anchor RdhB</fullName>
    </submittedName>
</protein>
<feature type="transmembrane region" description="Helical" evidence="1">
    <location>
        <begin position="70"/>
        <end position="89"/>
    </location>
</feature>
<evidence type="ECO:0000313" key="2">
    <source>
        <dbReference type="EMBL" id="CDX01552.1"/>
    </source>
</evidence>
<gene>
    <name evidence="2" type="ORF">DPCES_1665</name>
</gene>
<proteinExistence type="predicted"/>
<dbReference type="RefSeq" id="WP_208925552.1">
    <property type="nucleotide sequence ID" value="NZ_JAYFNZ010000021.1"/>
</dbReference>
<keyword evidence="1" id="KW-0812">Transmembrane</keyword>
<keyword evidence="1" id="KW-1133">Transmembrane helix</keyword>
<sequence>MFEFFINGLVFISLLTVIYALYNYLKEKGEKFAWWKWTLSVFWSIALLLVFGFIGTTIGEGEPGATLRGGAALLALLVISGVVLYRLFFGGAKNKVSVE</sequence>
<accession>A0A098AZK6</accession>
<name>A0A098AZK6_DESHA</name>
<dbReference type="PATRIC" id="fig|49338.4.peg.1788"/>
<dbReference type="EMBL" id="LK996017">
    <property type="protein sequence ID" value="CDX01552.1"/>
    <property type="molecule type" value="Genomic_DNA"/>
</dbReference>
<feature type="transmembrane region" description="Helical" evidence="1">
    <location>
        <begin position="6"/>
        <end position="25"/>
    </location>
</feature>
<reference evidence="2" key="1">
    <citation type="submission" date="2014-07" db="EMBL/GenBank/DDBJ databases">
        <authorList>
            <person name="Hornung V.Bastian."/>
        </authorList>
    </citation>
    <scope>NUCLEOTIDE SEQUENCE</scope>
    <source>
        <strain evidence="2">PCE-S</strain>
    </source>
</reference>
<feature type="transmembrane region" description="Helical" evidence="1">
    <location>
        <begin position="37"/>
        <end position="58"/>
    </location>
</feature>
<dbReference type="AlphaFoldDB" id="A0A098AZK6"/>
<keyword evidence="1" id="KW-0472">Membrane</keyword>
<organism evidence="2">
    <name type="scientific">Desulfitobacterium hafniense</name>
    <name type="common">Desulfitobacterium frappieri</name>
    <dbReference type="NCBI Taxonomy" id="49338"/>
    <lineage>
        <taxon>Bacteria</taxon>
        <taxon>Bacillati</taxon>
        <taxon>Bacillota</taxon>
        <taxon>Clostridia</taxon>
        <taxon>Eubacteriales</taxon>
        <taxon>Desulfitobacteriaceae</taxon>
        <taxon>Desulfitobacterium</taxon>
    </lineage>
</organism>
<evidence type="ECO:0000256" key="1">
    <source>
        <dbReference type="SAM" id="Phobius"/>
    </source>
</evidence>